<dbReference type="GO" id="GO:0047820">
    <property type="term" value="F:D-glutamate cyclase activity"/>
    <property type="evidence" value="ECO:0007669"/>
    <property type="project" value="TreeGrafter"/>
</dbReference>
<dbReference type="GO" id="GO:0006536">
    <property type="term" value="P:glutamate metabolic process"/>
    <property type="evidence" value="ECO:0007669"/>
    <property type="project" value="TreeGrafter"/>
</dbReference>
<dbReference type="InterPro" id="IPR009906">
    <property type="entry name" value="D-Glu_cyclase"/>
</dbReference>
<dbReference type="Gene3D" id="3.30.2040.10">
    <property type="entry name" value="PSTPO5379-like domain"/>
    <property type="match status" value="1"/>
</dbReference>
<dbReference type="Pfam" id="PF07286">
    <property type="entry name" value="D-Glu_cyclase"/>
    <property type="match status" value="1"/>
</dbReference>
<dbReference type="KEGG" id="pmrn:116948420"/>
<dbReference type="CTD" id="80017"/>
<keyword evidence="5" id="KW-1185">Reference proteome</keyword>
<evidence type="ECO:0000256" key="1">
    <source>
        <dbReference type="ARBA" id="ARBA00007896"/>
    </source>
</evidence>
<dbReference type="InterPro" id="IPR025504">
    <property type="entry name" value="GLUCM_C"/>
</dbReference>
<evidence type="ECO:0000256" key="3">
    <source>
        <dbReference type="SAM" id="MobiDB-lite"/>
    </source>
</evidence>
<evidence type="ECO:0000259" key="4">
    <source>
        <dbReference type="Pfam" id="PF14336"/>
    </source>
</evidence>
<dbReference type="RefSeq" id="XP_032820966.1">
    <property type="nucleotide sequence ID" value="XM_032965075.1"/>
</dbReference>
<name>A0AAJ7TQ66_PETMA</name>
<dbReference type="FunFam" id="3.30.2040.10:FF:000001">
    <property type="entry name" value="D-glutamate cyclase, mitochondrial"/>
    <property type="match status" value="1"/>
</dbReference>
<protein>
    <submittedName>
        <fullName evidence="6">D-glutamate cyclase, mitochondrial isoform X1</fullName>
    </submittedName>
</protein>
<keyword evidence="2" id="KW-0456">Lyase</keyword>
<gene>
    <name evidence="6" type="primary">DGLUCY</name>
</gene>
<dbReference type="PANTHER" id="PTHR32022:SF10">
    <property type="entry name" value="D-GLUTAMATE CYCLASE, MITOCHONDRIAL"/>
    <property type="match status" value="1"/>
</dbReference>
<reference evidence="6" key="1">
    <citation type="submission" date="2025-08" db="UniProtKB">
        <authorList>
            <consortium name="RefSeq"/>
        </authorList>
    </citation>
    <scope>IDENTIFICATION</scope>
    <source>
        <tissue evidence="6">Sperm</tissue>
    </source>
</reference>
<dbReference type="PANTHER" id="PTHR32022">
    <property type="entry name" value="D-GLUTAMATE CYCLASE, MITOCHONDRIAL"/>
    <property type="match status" value="1"/>
</dbReference>
<feature type="domain" description="D-glutamate cyclase-like C-terminal" evidence="4">
    <location>
        <begin position="309"/>
        <end position="621"/>
    </location>
</feature>
<comment type="similarity">
    <text evidence="1">Belongs to the D-glutamate cyclase family.</text>
</comment>
<dbReference type="SUPFAM" id="SSF160920">
    <property type="entry name" value="PSTPO5379-like"/>
    <property type="match status" value="1"/>
</dbReference>
<evidence type="ECO:0000313" key="5">
    <source>
        <dbReference type="Proteomes" id="UP001318040"/>
    </source>
</evidence>
<sequence>MEPSPPALSAMDPAEVRRLIRGGQLRGRSTSGMAEGFTQANLVVVEESVADEFERFCRANAGPLPLLYRSQPDEWAAPPLAAHSDIRTDCPGYRRYEHGQLTGLPDSLPAPGPRPLVSFYLGCSFSFERLLLEAGIPVRNVQQGCNVSMFRTSVRCEVAGRFDCHLVVSMRPVPEASLGPACRLTHPLQDVHGAPVHIGDPGLLGIRDLSAPDFGDSVSSDPGDVPVFWACGVTGVEAVQSAHLALAFTHAPGCMFVTDVKGQSAGPAPEHREEGEEGEAGAPEVVCVSQDPLRYSLVSVGAASAVHALERHVQLDPGSRGIKHLHVPGELLRAALSLSHSRSVLLITGFPTHVTQQPPEETDGPPGALAMAAALRALGKRVALATDARAAGLMRDIVTDALREGVLDEEVPVVTMEGRGQDAARAFLLEDGPEGPTPRYDHLVAIERAGAAADGCYYNARKINIGHLVDPLDELFWLARDTRGVSTTGIGDGGNELGMGRVSEAVRAHVKNGDVIACAVPADFTITTGVSNWGGYAVACALYLLRTCAVHERYLRHAVGAPASLEQRQAWSRALPSVQKEEALLAILARHGVRSGVTGTLGMEVDGLPFRPTHSDMIEALLKILPAAA</sequence>
<dbReference type="Pfam" id="PF14336">
    <property type="entry name" value="GLUCM-like_C"/>
    <property type="match status" value="1"/>
</dbReference>
<dbReference type="Proteomes" id="UP001318040">
    <property type="component" value="Chromosome 33"/>
</dbReference>
<dbReference type="FunFam" id="3.40.1640.10:FF:000001">
    <property type="entry name" value="D-glutamate cyclase, mitochondrial"/>
    <property type="match status" value="1"/>
</dbReference>
<dbReference type="Gene3D" id="3.90.1640.20">
    <property type="entry name" value="TON_0340"/>
    <property type="match status" value="1"/>
</dbReference>
<accession>A0AAJ7TQ66</accession>
<dbReference type="Gene3D" id="3.40.1640.10">
    <property type="entry name" value="PSTPO5379-like"/>
    <property type="match status" value="1"/>
</dbReference>
<dbReference type="AlphaFoldDB" id="A0AAJ7TQ66"/>
<organism evidence="5 6">
    <name type="scientific">Petromyzon marinus</name>
    <name type="common">Sea lamprey</name>
    <dbReference type="NCBI Taxonomy" id="7757"/>
    <lineage>
        <taxon>Eukaryota</taxon>
        <taxon>Metazoa</taxon>
        <taxon>Chordata</taxon>
        <taxon>Craniata</taxon>
        <taxon>Vertebrata</taxon>
        <taxon>Cyclostomata</taxon>
        <taxon>Hyperoartia</taxon>
        <taxon>Petromyzontiformes</taxon>
        <taxon>Petromyzontidae</taxon>
        <taxon>Petromyzon</taxon>
    </lineage>
</organism>
<dbReference type="InterPro" id="IPR038021">
    <property type="entry name" value="Putative_hydro-lyase"/>
</dbReference>
<proteinExistence type="inferred from homology"/>
<evidence type="ECO:0000256" key="2">
    <source>
        <dbReference type="ARBA" id="ARBA00023239"/>
    </source>
</evidence>
<feature type="region of interest" description="Disordered" evidence="3">
    <location>
        <begin position="263"/>
        <end position="283"/>
    </location>
</feature>
<evidence type="ECO:0000313" key="6">
    <source>
        <dbReference type="RefSeq" id="XP_032820966.1"/>
    </source>
</evidence>